<gene>
    <name evidence="1" type="ORF">UFOVP398_70</name>
</gene>
<evidence type="ECO:0000313" key="1">
    <source>
        <dbReference type="EMBL" id="CAB4140711.1"/>
    </source>
</evidence>
<protein>
    <submittedName>
        <fullName evidence="1">Uncharacterized protein</fullName>
    </submittedName>
</protein>
<accession>A0A6J5M3F3</accession>
<organism evidence="1">
    <name type="scientific">uncultured Caudovirales phage</name>
    <dbReference type="NCBI Taxonomy" id="2100421"/>
    <lineage>
        <taxon>Viruses</taxon>
        <taxon>Duplodnaviria</taxon>
        <taxon>Heunggongvirae</taxon>
        <taxon>Uroviricota</taxon>
        <taxon>Caudoviricetes</taxon>
        <taxon>Peduoviridae</taxon>
        <taxon>Maltschvirus</taxon>
        <taxon>Maltschvirus maltsch</taxon>
    </lineage>
</organism>
<name>A0A6J5M3F3_9CAUD</name>
<dbReference type="EMBL" id="LR796376">
    <property type="protein sequence ID" value="CAB4140711.1"/>
    <property type="molecule type" value="Genomic_DNA"/>
</dbReference>
<sequence length="115" mass="11772">MSNFDLELVQGDDRTASITVTNPSTGAAVSLAGKRLTFTAKVHPSGAAAFVKTSPSGGITITNAAGGLASMSILSADTLAYADTTILHCMLRLDDNPANPVTIARGTIRLVAEIL</sequence>
<reference evidence="1" key="1">
    <citation type="submission" date="2020-04" db="EMBL/GenBank/DDBJ databases">
        <authorList>
            <person name="Chiriac C."/>
            <person name="Salcher M."/>
            <person name="Ghai R."/>
            <person name="Kavagutti S V."/>
        </authorList>
    </citation>
    <scope>NUCLEOTIDE SEQUENCE</scope>
</reference>
<proteinExistence type="predicted"/>